<accession>A0ABT4YXI1</accession>
<dbReference type="RefSeq" id="WP_272140638.1">
    <property type="nucleotide sequence ID" value="NZ_JAQLOI010000003.1"/>
</dbReference>
<proteinExistence type="predicted"/>
<sequence>MNTKVGRYGQGLKVTLDSQSGIPKLLVKNEGGQVVKRINGAMVANKMSKGFMLLCNLTSEVAPRERLSLIFV</sequence>
<keyword evidence="2" id="KW-1185">Reference proteome</keyword>
<comment type="caution">
    <text evidence="1">The sequence shown here is derived from an EMBL/GenBank/DDBJ whole genome shotgun (WGS) entry which is preliminary data.</text>
</comment>
<dbReference type="Proteomes" id="UP001210678">
    <property type="component" value="Unassembled WGS sequence"/>
</dbReference>
<protein>
    <submittedName>
        <fullName evidence="1">Uncharacterized protein</fullName>
    </submittedName>
</protein>
<reference evidence="1 2" key="1">
    <citation type="submission" date="2023-01" db="EMBL/GenBank/DDBJ databases">
        <title>Vibrio sp. KJ40-1 sp.nov, isolated from marine algae.</title>
        <authorList>
            <person name="Butt M."/>
            <person name="Kim J.M.J."/>
            <person name="Jeon C.O.C."/>
        </authorList>
    </citation>
    <scope>NUCLEOTIDE SEQUENCE [LARGE SCALE GENOMIC DNA]</scope>
    <source>
        <strain evidence="1 2">KJ40-1</strain>
    </source>
</reference>
<evidence type="ECO:0000313" key="1">
    <source>
        <dbReference type="EMBL" id="MDB1126213.1"/>
    </source>
</evidence>
<dbReference type="EMBL" id="JAQLOI010000003">
    <property type="protein sequence ID" value="MDB1126213.1"/>
    <property type="molecule type" value="Genomic_DNA"/>
</dbReference>
<gene>
    <name evidence="1" type="ORF">PGX00_22105</name>
</gene>
<name>A0ABT4YXI1_9VIBR</name>
<evidence type="ECO:0000313" key="2">
    <source>
        <dbReference type="Proteomes" id="UP001210678"/>
    </source>
</evidence>
<organism evidence="1 2">
    <name type="scientific">Vibrio algarum</name>
    <dbReference type="NCBI Taxonomy" id="3020714"/>
    <lineage>
        <taxon>Bacteria</taxon>
        <taxon>Pseudomonadati</taxon>
        <taxon>Pseudomonadota</taxon>
        <taxon>Gammaproteobacteria</taxon>
        <taxon>Vibrionales</taxon>
        <taxon>Vibrionaceae</taxon>
        <taxon>Vibrio</taxon>
    </lineage>
</organism>